<dbReference type="Proteomes" id="UP000324222">
    <property type="component" value="Unassembled WGS sequence"/>
</dbReference>
<evidence type="ECO:0008006" key="5">
    <source>
        <dbReference type="Google" id="ProtNLM"/>
    </source>
</evidence>
<proteinExistence type="predicted"/>
<feature type="chain" id="PRO_5022901018" description="Secreted protein" evidence="2">
    <location>
        <begin position="21"/>
        <end position="70"/>
    </location>
</feature>
<keyword evidence="1" id="KW-0812">Transmembrane</keyword>
<evidence type="ECO:0000313" key="3">
    <source>
        <dbReference type="EMBL" id="MPC37066.1"/>
    </source>
</evidence>
<evidence type="ECO:0000256" key="1">
    <source>
        <dbReference type="SAM" id="Phobius"/>
    </source>
</evidence>
<keyword evidence="2" id="KW-0732">Signal</keyword>
<sequence>MVSLPSPGIGLRGFLTLSYALVLLACAVRENSMVFGERSPYDCSLHESHRVHELLKTRDKQGRKCHKTVI</sequence>
<comment type="caution">
    <text evidence="3">The sequence shown here is derived from an EMBL/GenBank/DDBJ whole genome shotgun (WGS) entry which is preliminary data.</text>
</comment>
<keyword evidence="1" id="KW-1133">Transmembrane helix</keyword>
<dbReference type="EMBL" id="VSRR010003676">
    <property type="protein sequence ID" value="MPC37066.1"/>
    <property type="molecule type" value="Genomic_DNA"/>
</dbReference>
<organism evidence="3 4">
    <name type="scientific">Portunus trituberculatus</name>
    <name type="common">Swimming crab</name>
    <name type="synonym">Neptunus trituberculatus</name>
    <dbReference type="NCBI Taxonomy" id="210409"/>
    <lineage>
        <taxon>Eukaryota</taxon>
        <taxon>Metazoa</taxon>
        <taxon>Ecdysozoa</taxon>
        <taxon>Arthropoda</taxon>
        <taxon>Crustacea</taxon>
        <taxon>Multicrustacea</taxon>
        <taxon>Malacostraca</taxon>
        <taxon>Eumalacostraca</taxon>
        <taxon>Eucarida</taxon>
        <taxon>Decapoda</taxon>
        <taxon>Pleocyemata</taxon>
        <taxon>Brachyura</taxon>
        <taxon>Eubrachyura</taxon>
        <taxon>Portunoidea</taxon>
        <taxon>Portunidae</taxon>
        <taxon>Portuninae</taxon>
        <taxon>Portunus</taxon>
    </lineage>
</organism>
<feature type="signal peptide" evidence="2">
    <location>
        <begin position="1"/>
        <end position="20"/>
    </location>
</feature>
<keyword evidence="4" id="KW-1185">Reference proteome</keyword>
<dbReference type="AlphaFoldDB" id="A0A5B7EV40"/>
<feature type="transmembrane region" description="Helical" evidence="1">
    <location>
        <begin position="6"/>
        <end position="28"/>
    </location>
</feature>
<evidence type="ECO:0000313" key="4">
    <source>
        <dbReference type="Proteomes" id="UP000324222"/>
    </source>
</evidence>
<evidence type="ECO:0000256" key="2">
    <source>
        <dbReference type="SAM" id="SignalP"/>
    </source>
</evidence>
<name>A0A5B7EV40_PORTR</name>
<protein>
    <recommendedName>
        <fullName evidence="5">Secreted protein</fullName>
    </recommendedName>
</protein>
<gene>
    <name evidence="3" type="ORF">E2C01_030539</name>
</gene>
<keyword evidence="1" id="KW-0472">Membrane</keyword>
<reference evidence="3 4" key="1">
    <citation type="submission" date="2019-05" db="EMBL/GenBank/DDBJ databases">
        <title>Another draft genome of Portunus trituberculatus and its Hox gene families provides insights of decapod evolution.</title>
        <authorList>
            <person name="Jeong J.-H."/>
            <person name="Song I."/>
            <person name="Kim S."/>
            <person name="Choi T."/>
            <person name="Kim D."/>
            <person name="Ryu S."/>
            <person name="Kim W."/>
        </authorList>
    </citation>
    <scope>NUCLEOTIDE SEQUENCE [LARGE SCALE GENOMIC DNA]</scope>
    <source>
        <tissue evidence="3">Muscle</tissue>
    </source>
</reference>
<accession>A0A5B7EV40</accession>